<evidence type="ECO:0000259" key="3">
    <source>
        <dbReference type="PROSITE" id="PS51176"/>
    </source>
</evidence>
<proteinExistence type="predicted"/>
<accession>A0ABD3Q1W1</accession>
<evidence type="ECO:0000256" key="1">
    <source>
        <dbReference type="ARBA" id="ARBA00023002"/>
    </source>
</evidence>
<evidence type="ECO:0000256" key="2">
    <source>
        <dbReference type="SAM" id="MobiDB-lite"/>
    </source>
</evidence>
<gene>
    <name evidence="4" type="ORF">ACHAW5_009883</name>
</gene>
<protein>
    <recommendedName>
        <fullName evidence="3">Prephenate/arogenate dehydrogenase domain-containing protein</fullName>
    </recommendedName>
</protein>
<dbReference type="GO" id="GO:0016491">
    <property type="term" value="F:oxidoreductase activity"/>
    <property type="evidence" value="ECO:0007669"/>
    <property type="project" value="UniProtKB-KW"/>
</dbReference>
<evidence type="ECO:0000313" key="5">
    <source>
        <dbReference type="Proteomes" id="UP001530315"/>
    </source>
</evidence>
<dbReference type="AlphaFoldDB" id="A0ABD3Q1W1"/>
<dbReference type="InterPro" id="IPR045011">
    <property type="entry name" value="TYRAAT1/2"/>
</dbReference>
<dbReference type="EMBL" id="JALLAZ020000477">
    <property type="protein sequence ID" value="KAL3794323.1"/>
    <property type="molecule type" value="Genomic_DNA"/>
</dbReference>
<organism evidence="4 5">
    <name type="scientific">Stephanodiscus triporus</name>
    <dbReference type="NCBI Taxonomy" id="2934178"/>
    <lineage>
        <taxon>Eukaryota</taxon>
        <taxon>Sar</taxon>
        <taxon>Stramenopiles</taxon>
        <taxon>Ochrophyta</taxon>
        <taxon>Bacillariophyta</taxon>
        <taxon>Coscinodiscophyceae</taxon>
        <taxon>Thalassiosirophycidae</taxon>
        <taxon>Stephanodiscales</taxon>
        <taxon>Stephanodiscaceae</taxon>
        <taxon>Stephanodiscus</taxon>
    </lineage>
</organism>
<evidence type="ECO:0000313" key="4">
    <source>
        <dbReference type="EMBL" id="KAL3794323.1"/>
    </source>
</evidence>
<dbReference type="Proteomes" id="UP001530315">
    <property type="component" value="Unassembled WGS sequence"/>
</dbReference>
<dbReference type="InterPro" id="IPR036291">
    <property type="entry name" value="NAD(P)-bd_dom_sf"/>
</dbReference>
<reference evidence="4 5" key="1">
    <citation type="submission" date="2024-10" db="EMBL/GenBank/DDBJ databases">
        <title>Updated reference genomes for cyclostephanoid diatoms.</title>
        <authorList>
            <person name="Roberts W.R."/>
            <person name="Alverson A.J."/>
        </authorList>
    </citation>
    <scope>NUCLEOTIDE SEQUENCE [LARGE SCALE GENOMIC DNA]</scope>
    <source>
        <strain evidence="4 5">AJA276-08</strain>
    </source>
</reference>
<dbReference type="SUPFAM" id="SSF51735">
    <property type="entry name" value="NAD(P)-binding Rossmann-fold domains"/>
    <property type="match status" value="1"/>
</dbReference>
<comment type="caution">
    <text evidence="4">The sequence shown here is derived from an EMBL/GenBank/DDBJ whole genome shotgun (WGS) entry which is preliminary data.</text>
</comment>
<name>A0ABD3Q1W1_9STRA</name>
<sequence length="406" mass="44916">MTQQGKHCTAISSVCNLKRCIISFGILAASALLLPSVNSIPQSNASPGQIPTTGELERLKGEEARLSAMLASVRQQKLSVLRSRPLTVGVIGFGRFGQFIGKSFVKYANVIGTSRSDYTKVANDMGAKYTPLSDLESFVMEDVLDVIVVAVSIVSFEDTIKELVPHLLKRIETRGPSSCPLIVDVLSVKEHARNVLLKHLPAECDILCTHPMFGPDSAKHGWQGHNFVFERTRVDKVVLDPVQDGLFHYLSSRTDDSDSESEFLDEKGKSHSIRENSEAHVAGIDRMERFLSIWEEEGCNMISMSCNEHDGFTANSQFITHLTGRILGAQGLKATPIDTKGFQNVLKLIETTNADSFELFYGLYKFNRNSMDIIVKLKEAMDDVVGRLLEEEGRSDANLESKKSCL</sequence>
<dbReference type="Pfam" id="PF02153">
    <property type="entry name" value="PDH_N"/>
    <property type="match status" value="1"/>
</dbReference>
<dbReference type="InterPro" id="IPR046826">
    <property type="entry name" value="PDH_N"/>
</dbReference>
<dbReference type="PANTHER" id="PTHR43207">
    <property type="entry name" value="AROGENATE DEHYDROGENASE-RELATED"/>
    <property type="match status" value="1"/>
</dbReference>
<dbReference type="InterPro" id="IPR003099">
    <property type="entry name" value="Prephen_DH"/>
</dbReference>
<feature type="domain" description="Prephenate/arogenate dehydrogenase" evidence="3">
    <location>
        <begin position="86"/>
        <end position="406"/>
    </location>
</feature>
<dbReference type="PROSITE" id="PS51176">
    <property type="entry name" value="PDH_ADH"/>
    <property type="match status" value="1"/>
</dbReference>
<feature type="compositionally biased region" description="Basic and acidic residues" evidence="2">
    <location>
        <begin position="264"/>
        <end position="276"/>
    </location>
</feature>
<keyword evidence="1" id="KW-0560">Oxidoreductase</keyword>
<dbReference type="Pfam" id="PF26213">
    <property type="entry name" value="TYRAAT1_C"/>
    <property type="match status" value="1"/>
</dbReference>
<keyword evidence="5" id="KW-1185">Reference proteome</keyword>
<feature type="region of interest" description="Disordered" evidence="2">
    <location>
        <begin position="253"/>
        <end position="276"/>
    </location>
</feature>
<dbReference type="InterPro" id="IPR059064">
    <property type="entry name" value="TYRAAT2_C"/>
</dbReference>
<dbReference type="PANTHER" id="PTHR43207:SF4">
    <property type="entry name" value="AROGENATE DEHYDROGENASE 2, CHLOROPLASTIC"/>
    <property type="match status" value="1"/>
</dbReference>
<dbReference type="Gene3D" id="3.40.50.720">
    <property type="entry name" value="NAD(P)-binding Rossmann-like Domain"/>
    <property type="match status" value="1"/>
</dbReference>